<dbReference type="SUPFAM" id="SSF69047">
    <property type="entry name" value="Hypothetical protein YjbJ"/>
    <property type="match status" value="1"/>
</dbReference>
<evidence type="ECO:0000313" key="4">
    <source>
        <dbReference type="EMBL" id="QHA09108.1"/>
    </source>
</evidence>
<dbReference type="AlphaFoldDB" id="A0A6I6N7D5"/>
<accession>A0A6I6N7D5</accession>
<feature type="compositionally biased region" description="Basic and acidic residues" evidence="2">
    <location>
        <begin position="29"/>
        <end position="55"/>
    </location>
</feature>
<dbReference type="EMBL" id="CP047020">
    <property type="protein sequence ID" value="QHA09108.1"/>
    <property type="molecule type" value="Genomic_DNA"/>
</dbReference>
<evidence type="ECO:0000259" key="3">
    <source>
        <dbReference type="Pfam" id="PF05532"/>
    </source>
</evidence>
<gene>
    <name evidence="4" type="ORF">GQF42_43135</name>
</gene>
<dbReference type="InterPro" id="IPR008462">
    <property type="entry name" value="CsbD"/>
</dbReference>
<dbReference type="KEGG" id="sbro:GQF42_43135"/>
<sequence>MTASKKAQTRQVKGKAKAAAGRAVGNEHTTAEGHAEKPKGGAREANERAKDAFKR</sequence>
<dbReference type="InterPro" id="IPR036629">
    <property type="entry name" value="YjbJ_sf"/>
</dbReference>
<name>A0A6I6N7D5_9ACTN</name>
<feature type="domain" description="CsbD-like" evidence="3">
    <location>
        <begin position="6"/>
        <end position="55"/>
    </location>
</feature>
<dbReference type="Pfam" id="PF05532">
    <property type="entry name" value="CsbD"/>
    <property type="match status" value="1"/>
</dbReference>
<protein>
    <submittedName>
        <fullName evidence="4">CsbD family protein</fullName>
    </submittedName>
</protein>
<feature type="region of interest" description="Disordered" evidence="2">
    <location>
        <begin position="1"/>
        <end position="55"/>
    </location>
</feature>
<comment type="similarity">
    <text evidence="1">Belongs to the UPF0337 (CsbD) family.</text>
</comment>
<dbReference type="RefSeq" id="WP_158929176.1">
    <property type="nucleotide sequence ID" value="NZ_CP047020.1"/>
</dbReference>
<evidence type="ECO:0000256" key="2">
    <source>
        <dbReference type="SAM" id="MobiDB-lite"/>
    </source>
</evidence>
<keyword evidence="5" id="KW-1185">Reference proteome</keyword>
<feature type="compositionally biased region" description="Polar residues" evidence="2">
    <location>
        <begin position="1"/>
        <end position="11"/>
    </location>
</feature>
<dbReference type="Proteomes" id="UP000436138">
    <property type="component" value="Chromosome"/>
</dbReference>
<evidence type="ECO:0000313" key="5">
    <source>
        <dbReference type="Proteomes" id="UP000436138"/>
    </source>
</evidence>
<evidence type="ECO:0000256" key="1">
    <source>
        <dbReference type="ARBA" id="ARBA00009129"/>
    </source>
</evidence>
<dbReference type="Gene3D" id="1.10.1470.10">
    <property type="entry name" value="YjbJ"/>
    <property type="match status" value="1"/>
</dbReference>
<reference evidence="4 5" key="1">
    <citation type="submission" date="2019-12" db="EMBL/GenBank/DDBJ databases">
        <title>Streptomyces sp. strain T44 isolated from rhizosphere soil of Broussonetia papyrifera.</title>
        <authorList>
            <person name="Mo P."/>
        </authorList>
    </citation>
    <scope>NUCLEOTIDE SEQUENCE [LARGE SCALE GENOMIC DNA]</scope>
    <source>
        <strain evidence="4 5">T44</strain>
    </source>
</reference>
<organism evidence="4 5">
    <name type="scientific">Streptomyces broussonetiae</name>
    <dbReference type="NCBI Taxonomy" id="2686304"/>
    <lineage>
        <taxon>Bacteria</taxon>
        <taxon>Bacillati</taxon>
        <taxon>Actinomycetota</taxon>
        <taxon>Actinomycetes</taxon>
        <taxon>Kitasatosporales</taxon>
        <taxon>Streptomycetaceae</taxon>
        <taxon>Streptomyces</taxon>
    </lineage>
</organism>
<proteinExistence type="inferred from homology"/>